<dbReference type="AlphaFoldDB" id="A0A1F5AZD3"/>
<evidence type="ECO:0000313" key="3">
    <source>
        <dbReference type="Proteomes" id="UP000176639"/>
    </source>
</evidence>
<feature type="chain" id="PRO_5009517358" evidence="1">
    <location>
        <begin position="17"/>
        <end position="234"/>
    </location>
</feature>
<organism evidence="2 3">
    <name type="scientific">Candidatus Azambacteria bacterium RBG_16_47_10</name>
    <dbReference type="NCBI Taxonomy" id="1797292"/>
    <lineage>
        <taxon>Bacteria</taxon>
        <taxon>Candidatus Azamiibacteriota</taxon>
    </lineage>
</organism>
<reference evidence="2 3" key="1">
    <citation type="journal article" date="2016" name="Nat. Commun.">
        <title>Thousands of microbial genomes shed light on interconnected biogeochemical processes in an aquifer system.</title>
        <authorList>
            <person name="Anantharaman K."/>
            <person name="Brown C.T."/>
            <person name="Hug L.A."/>
            <person name="Sharon I."/>
            <person name="Castelle C.J."/>
            <person name="Probst A.J."/>
            <person name="Thomas B.C."/>
            <person name="Singh A."/>
            <person name="Wilkins M.J."/>
            <person name="Karaoz U."/>
            <person name="Brodie E.L."/>
            <person name="Williams K.H."/>
            <person name="Hubbard S.S."/>
            <person name="Banfield J.F."/>
        </authorList>
    </citation>
    <scope>NUCLEOTIDE SEQUENCE [LARGE SCALE GENOMIC DNA]</scope>
</reference>
<protein>
    <submittedName>
        <fullName evidence="2">Uncharacterized protein</fullName>
    </submittedName>
</protein>
<sequence>MFGALALAIITIPMFAAFEAHVINVTAMIENALSVTPTEIAYGTVFPQEKLDRPIDIAFSQSFTDELTADDVNYVIKQKPKCILVGATTALPKYGRVTEDAQGNFVCEDDENYDILPVLCPYLSKHEITVEQVENDSAGINAFHGLPGIWNAATTEDTKVAGRLAKSESDALDTWNIDLRVPCFEGTCSQDWDAFVLENNSEANPDDYIQPAANESDLFGCDLWIEVTGVSRVQ</sequence>
<comment type="caution">
    <text evidence="2">The sequence shown here is derived from an EMBL/GenBank/DDBJ whole genome shotgun (WGS) entry which is preliminary data.</text>
</comment>
<name>A0A1F5AZD3_9BACT</name>
<accession>A0A1F5AZD3</accession>
<evidence type="ECO:0000313" key="2">
    <source>
        <dbReference type="EMBL" id="OGD23758.1"/>
    </source>
</evidence>
<feature type="signal peptide" evidence="1">
    <location>
        <begin position="1"/>
        <end position="16"/>
    </location>
</feature>
<evidence type="ECO:0000256" key="1">
    <source>
        <dbReference type="SAM" id="SignalP"/>
    </source>
</evidence>
<gene>
    <name evidence="2" type="ORF">A2Z10_01855</name>
</gene>
<keyword evidence="1" id="KW-0732">Signal</keyword>
<dbReference type="Proteomes" id="UP000176639">
    <property type="component" value="Unassembled WGS sequence"/>
</dbReference>
<dbReference type="EMBL" id="MEYI01000029">
    <property type="protein sequence ID" value="OGD23758.1"/>
    <property type="molecule type" value="Genomic_DNA"/>
</dbReference>
<proteinExistence type="predicted"/>